<accession>A0A8T2RSR5</accession>
<evidence type="ECO:0000259" key="2">
    <source>
        <dbReference type="Pfam" id="PF25266"/>
    </source>
</evidence>
<keyword evidence="1" id="KW-1133">Transmembrane helix</keyword>
<dbReference type="PANTHER" id="PTHR34274">
    <property type="entry name" value="TRANSMEMBRANE PROTEIN"/>
    <property type="match status" value="1"/>
</dbReference>
<keyword evidence="1" id="KW-0472">Membrane</keyword>
<evidence type="ECO:0000313" key="4">
    <source>
        <dbReference type="Proteomes" id="UP000825935"/>
    </source>
</evidence>
<protein>
    <recommendedName>
        <fullName evidence="2">DUF7865 domain-containing protein</fullName>
    </recommendedName>
</protein>
<reference evidence="3" key="1">
    <citation type="submission" date="2021-08" db="EMBL/GenBank/DDBJ databases">
        <title>WGS assembly of Ceratopteris richardii.</title>
        <authorList>
            <person name="Marchant D.B."/>
            <person name="Chen G."/>
            <person name="Jenkins J."/>
            <person name="Shu S."/>
            <person name="Leebens-Mack J."/>
            <person name="Grimwood J."/>
            <person name="Schmutz J."/>
            <person name="Soltis P."/>
            <person name="Soltis D."/>
            <person name="Chen Z.-H."/>
        </authorList>
    </citation>
    <scope>NUCLEOTIDE SEQUENCE</scope>
    <source>
        <strain evidence="3">Whitten #5841</strain>
        <tissue evidence="3">Leaf</tissue>
    </source>
</reference>
<keyword evidence="4" id="KW-1185">Reference proteome</keyword>
<dbReference type="Pfam" id="PF25266">
    <property type="entry name" value="DUF7865"/>
    <property type="match status" value="1"/>
</dbReference>
<sequence>MRRLPDPSRGSLRSDFLVMCLLHSGIAILVGMHIVFNPGAESMWIRFPSHVSSSFQDVFNSGAEAMWSGASFRANEALIGVLFLVIGLLLFTVAFVKDLDFHCFFAKGCMLAYGLIVLRSLWCQNKITVGPWTFLGPLFLGASWVVFLLLREEDASRQRNPYFA</sequence>
<dbReference type="Proteomes" id="UP000825935">
    <property type="component" value="Chromosome 25"/>
</dbReference>
<feature type="transmembrane region" description="Helical" evidence="1">
    <location>
        <begin position="77"/>
        <end position="96"/>
    </location>
</feature>
<name>A0A8T2RSR5_CERRI</name>
<evidence type="ECO:0000313" key="3">
    <source>
        <dbReference type="EMBL" id="KAH7298483.1"/>
    </source>
</evidence>
<proteinExistence type="predicted"/>
<organism evidence="3 4">
    <name type="scientific">Ceratopteris richardii</name>
    <name type="common">Triangle waterfern</name>
    <dbReference type="NCBI Taxonomy" id="49495"/>
    <lineage>
        <taxon>Eukaryota</taxon>
        <taxon>Viridiplantae</taxon>
        <taxon>Streptophyta</taxon>
        <taxon>Embryophyta</taxon>
        <taxon>Tracheophyta</taxon>
        <taxon>Polypodiopsida</taxon>
        <taxon>Polypodiidae</taxon>
        <taxon>Polypodiales</taxon>
        <taxon>Pteridineae</taxon>
        <taxon>Pteridaceae</taxon>
        <taxon>Parkerioideae</taxon>
        <taxon>Ceratopteris</taxon>
    </lineage>
</organism>
<dbReference type="PANTHER" id="PTHR34274:SF5">
    <property type="entry name" value="TRANSMEMBRANE PROTEIN"/>
    <property type="match status" value="1"/>
</dbReference>
<dbReference type="AlphaFoldDB" id="A0A8T2RSR5"/>
<evidence type="ECO:0000256" key="1">
    <source>
        <dbReference type="SAM" id="Phobius"/>
    </source>
</evidence>
<dbReference type="EMBL" id="CM035430">
    <property type="protein sequence ID" value="KAH7298483.1"/>
    <property type="molecule type" value="Genomic_DNA"/>
</dbReference>
<comment type="caution">
    <text evidence="3">The sequence shown here is derived from an EMBL/GenBank/DDBJ whole genome shotgun (WGS) entry which is preliminary data.</text>
</comment>
<dbReference type="InterPro" id="IPR057187">
    <property type="entry name" value="DUF7865"/>
</dbReference>
<keyword evidence="1" id="KW-0812">Transmembrane</keyword>
<feature type="transmembrane region" description="Helical" evidence="1">
    <location>
        <begin position="134"/>
        <end position="150"/>
    </location>
</feature>
<feature type="domain" description="DUF7865" evidence="2">
    <location>
        <begin position="14"/>
        <end position="145"/>
    </location>
</feature>
<feature type="transmembrane region" description="Helical" evidence="1">
    <location>
        <begin position="16"/>
        <end position="36"/>
    </location>
</feature>
<gene>
    <name evidence="3" type="ORF">KP509_25G045900</name>
</gene>